<gene>
    <name evidence="1" type="ORF">AN396_02660</name>
</gene>
<protein>
    <submittedName>
        <fullName evidence="1">Uncharacterized protein</fullName>
    </submittedName>
</protein>
<name>A0ACC8XFD4_9FIRM</name>
<sequence length="72" mass="8020">MAEAVKKEKNVTLHTIIGLCIMIFGGFIPPIYEMTEIGMQVIGIFLGTLYLWSTVEILWPSLASIFMLGISQ</sequence>
<evidence type="ECO:0000313" key="1">
    <source>
        <dbReference type="EMBL" id="ONI41919.1"/>
    </source>
</evidence>
<comment type="caution">
    <text evidence="1">The sequence shown here is derived from an EMBL/GenBank/DDBJ whole genome shotgun (WGS) entry which is preliminary data.</text>
</comment>
<keyword evidence="2" id="KW-1185">Reference proteome</keyword>
<proteinExistence type="predicted"/>
<evidence type="ECO:0000313" key="2">
    <source>
        <dbReference type="Proteomes" id="UP000188605"/>
    </source>
</evidence>
<organism evidence="1 2">
    <name type="scientific">Candidatus Epulonipiscium fishelsonii</name>
    <dbReference type="NCBI Taxonomy" id="77094"/>
    <lineage>
        <taxon>Bacteria</taxon>
        <taxon>Bacillati</taxon>
        <taxon>Bacillota</taxon>
        <taxon>Clostridia</taxon>
        <taxon>Lachnospirales</taxon>
        <taxon>Lachnospiraceae</taxon>
        <taxon>Candidatus Epulonipiscium</taxon>
    </lineage>
</organism>
<dbReference type="Proteomes" id="UP000188605">
    <property type="component" value="Unassembled WGS sequence"/>
</dbReference>
<dbReference type="EMBL" id="LJDB01000025">
    <property type="protein sequence ID" value="ONI41919.1"/>
    <property type="molecule type" value="Genomic_DNA"/>
</dbReference>
<reference evidence="1" key="1">
    <citation type="submission" date="2016-08" db="EMBL/GenBank/DDBJ databases">
        <authorList>
            <person name="Ngugi D.K."/>
            <person name="Miyake S."/>
            <person name="Stingl U."/>
        </authorList>
    </citation>
    <scope>NUCLEOTIDE SEQUENCE</scope>
    <source>
        <strain evidence="1">SCG-B11WGA-EpuloA1</strain>
    </source>
</reference>
<accession>A0ACC8XFD4</accession>